<evidence type="ECO:0000256" key="4">
    <source>
        <dbReference type="ARBA" id="ARBA00022964"/>
    </source>
</evidence>
<dbReference type="Gene3D" id="2.102.10.10">
    <property type="entry name" value="Rieske [2Fe-2S] iron-sulphur domain"/>
    <property type="match status" value="1"/>
</dbReference>
<reference evidence="10 11" key="1">
    <citation type="submission" date="2019-07" db="EMBL/GenBank/DDBJ databases">
        <title>New Mycobacterium species.</title>
        <authorList>
            <person name="Tortoli E."/>
            <person name="Ghielmetti G."/>
            <person name="Friedel U."/>
            <person name="Trovato A."/>
        </authorList>
    </citation>
    <scope>NUCLEOTIDE SEQUENCE [LARGE SCALE GENOMIC DNA]</scope>
    <source>
        <strain evidence="10 11">16-83</strain>
    </source>
</reference>
<protein>
    <submittedName>
        <fullName evidence="10">Rieske 2Fe-2S domain-containing protein</fullName>
    </submittedName>
</protein>
<evidence type="ECO:0000256" key="5">
    <source>
        <dbReference type="ARBA" id="ARBA00023002"/>
    </source>
</evidence>
<dbReference type="EMBL" id="VMQU01000053">
    <property type="protein sequence ID" value="TVS88435.1"/>
    <property type="molecule type" value="Genomic_DNA"/>
</dbReference>
<dbReference type="PROSITE" id="PS51296">
    <property type="entry name" value="RIESKE"/>
    <property type="match status" value="1"/>
</dbReference>
<proteinExistence type="inferred from homology"/>
<dbReference type="Gene3D" id="3.90.380.10">
    <property type="entry name" value="Naphthalene 1,2-dioxygenase Alpha Subunit, Chain A, domain 1"/>
    <property type="match status" value="1"/>
</dbReference>
<keyword evidence="11" id="KW-1185">Reference proteome</keyword>
<dbReference type="Pfam" id="PF00848">
    <property type="entry name" value="Ring_hydroxyl_A"/>
    <property type="match status" value="1"/>
</dbReference>
<evidence type="ECO:0000256" key="2">
    <source>
        <dbReference type="ARBA" id="ARBA00022714"/>
    </source>
</evidence>
<comment type="caution">
    <text evidence="10">The sequence shown here is derived from an EMBL/GenBank/DDBJ whole genome shotgun (WGS) entry which is preliminary data.</text>
</comment>
<dbReference type="PRINTS" id="PR00090">
    <property type="entry name" value="RNGDIOXGNASE"/>
</dbReference>
<keyword evidence="7" id="KW-0411">Iron-sulfur</keyword>
<dbReference type="SUPFAM" id="SSF55961">
    <property type="entry name" value="Bet v1-like"/>
    <property type="match status" value="1"/>
</dbReference>
<dbReference type="InterPro" id="IPR001663">
    <property type="entry name" value="Rng_hydr_dOase-A"/>
</dbReference>
<dbReference type="AlphaFoldDB" id="A0A557XR77"/>
<evidence type="ECO:0000259" key="9">
    <source>
        <dbReference type="PROSITE" id="PS51296"/>
    </source>
</evidence>
<evidence type="ECO:0000256" key="1">
    <source>
        <dbReference type="ARBA" id="ARBA00008751"/>
    </source>
</evidence>
<sequence length="421" mass="47536">MITAATQLIVDDPENGVFRVHRSAMTSPQIFEAERDLVFDHCWLYLGHESEIGAPGDFVRRSVAGRPLIFVRSAKTGQIRAFHNTCPHRGATVCRVDSGNTKVFQCFYHAWSFNTDGRLVGVPDRQGYGPALRVEEMGLQPVAGMESYRGFVFVTFDKYAEHLVDYLAGARDYLDLIIDESESGWEIIKGSHQYSIDANWKLLVENSIDGYHAVPTHDTYMKYLSSMGICVAGGISGRGRALGHGHAVMEYVAPWGRPIAKWEKQFGESTRLEIERLRARLVELYGAERAERMADHNRNLLIYPNLIVNDIQSVTVRTFMPTAVDHMEVNGWHLAPRAEIPQARALRLESFLSFLGPGGLATPDDIEALESCQDGFRSGGVEWNDISRGMTREPEATDEEQMRAFWRRWREQVSPQREVVA</sequence>
<evidence type="ECO:0000256" key="6">
    <source>
        <dbReference type="ARBA" id="ARBA00023004"/>
    </source>
</evidence>
<accession>A0A557XR77</accession>
<organism evidence="10 11">
    <name type="scientific">Mycobacterium helveticum</name>
    <dbReference type="NCBI Taxonomy" id="2592811"/>
    <lineage>
        <taxon>Bacteria</taxon>
        <taxon>Bacillati</taxon>
        <taxon>Actinomycetota</taxon>
        <taxon>Actinomycetes</taxon>
        <taxon>Mycobacteriales</taxon>
        <taxon>Mycobacteriaceae</taxon>
        <taxon>Mycobacterium</taxon>
    </lineage>
</organism>
<keyword evidence="8" id="KW-0520">NAD</keyword>
<keyword evidence="2" id="KW-0001">2Fe-2S</keyword>
<dbReference type="CDD" id="cd03469">
    <property type="entry name" value="Rieske_RO_Alpha_N"/>
    <property type="match status" value="1"/>
</dbReference>
<evidence type="ECO:0000256" key="7">
    <source>
        <dbReference type="ARBA" id="ARBA00023014"/>
    </source>
</evidence>
<dbReference type="PROSITE" id="PS00570">
    <property type="entry name" value="RING_HYDROXYL_ALPHA"/>
    <property type="match status" value="1"/>
</dbReference>
<dbReference type="GO" id="GO:0005506">
    <property type="term" value="F:iron ion binding"/>
    <property type="evidence" value="ECO:0007669"/>
    <property type="project" value="InterPro"/>
</dbReference>
<keyword evidence="6" id="KW-0408">Iron</keyword>
<evidence type="ECO:0000313" key="11">
    <source>
        <dbReference type="Proteomes" id="UP000320513"/>
    </source>
</evidence>
<dbReference type="InterPro" id="IPR036922">
    <property type="entry name" value="Rieske_2Fe-2S_sf"/>
</dbReference>
<evidence type="ECO:0000256" key="8">
    <source>
        <dbReference type="ARBA" id="ARBA00023027"/>
    </source>
</evidence>
<dbReference type="InterPro" id="IPR015881">
    <property type="entry name" value="ARHD_Rieske_2Fe_2S"/>
</dbReference>
<dbReference type="CDD" id="cd08879">
    <property type="entry name" value="RHO_alpha_C_AntDO-like"/>
    <property type="match status" value="1"/>
</dbReference>
<gene>
    <name evidence="10" type="ORF">FPZ47_13880</name>
</gene>
<dbReference type="GO" id="GO:0051537">
    <property type="term" value="F:2 iron, 2 sulfur cluster binding"/>
    <property type="evidence" value="ECO:0007669"/>
    <property type="project" value="UniProtKB-KW"/>
</dbReference>
<comment type="similarity">
    <text evidence="1">Belongs to the bacterial ring-hydroxylating dioxygenase alpha subunit family.</text>
</comment>
<dbReference type="Pfam" id="PF00355">
    <property type="entry name" value="Rieske"/>
    <property type="match status" value="1"/>
</dbReference>
<keyword evidence="3" id="KW-0479">Metal-binding</keyword>
<feature type="domain" description="Rieske" evidence="9">
    <location>
        <begin position="44"/>
        <end position="142"/>
    </location>
</feature>
<dbReference type="GO" id="GO:0004497">
    <property type="term" value="F:monooxygenase activity"/>
    <property type="evidence" value="ECO:0007669"/>
    <property type="project" value="UniProtKB-ARBA"/>
</dbReference>
<dbReference type="SUPFAM" id="SSF50022">
    <property type="entry name" value="ISP domain"/>
    <property type="match status" value="1"/>
</dbReference>
<name>A0A557XR77_9MYCO</name>
<evidence type="ECO:0000313" key="10">
    <source>
        <dbReference type="EMBL" id="TVS88435.1"/>
    </source>
</evidence>
<evidence type="ECO:0000256" key="3">
    <source>
        <dbReference type="ARBA" id="ARBA00022723"/>
    </source>
</evidence>
<dbReference type="InterPro" id="IPR017941">
    <property type="entry name" value="Rieske_2Fe-2S"/>
</dbReference>
<dbReference type="OrthoDB" id="5243643at2"/>
<dbReference type="Proteomes" id="UP000320513">
    <property type="component" value="Unassembled WGS sequence"/>
</dbReference>
<dbReference type="GO" id="GO:0016705">
    <property type="term" value="F:oxidoreductase activity, acting on paired donors, with incorporation or reduction of molecular oxygen"/>
    <property type="evidence" value="ECO:0007669"/>
    <property type="project" value="UniProtKB-ARBA"/>
</dbReference>
<dbReference type="PANTHER" id="PTHR43756">
    <property type="entry name" value="CHOLINE MONOOXYGENASE, CHLOROPLASTIC"/>
    <property type="match status" value="1"/>
</dbReference>
<keyword evidence="5" id="KW-0560">Oxidoreductase</keyword>
<dbReference type="PANTHER" id="PTHR43756:SF1">
    <property type="entry name" value="3-PHENYLPROPIONATE_CINNAMIC ACID DIOXYGENASE SUBUNIT ALPHA"/>
    <property type="match status" value="1"/>
</dbReference>
<dbReference type="InterPro" id="IPR015879">
    <property type="entry name" value="Ring_hydroxy_dOase_asu_C_dom"/>
</dbReference>
<keyword evidence="4" id="KW-0223">Dioxygenase</keyword>
<dbReference type="RefSeq" id="WP_144952184.1">
    <property type="nucleotide sequence ID" value="NZ_VMQU01000053.1"/>
</dbReference>
<dbReference type="GO" id="GO:0051213">
    <property type="term" value="F:dioxygenase activity"/>
    <property type="evidence" value="ECO:0007669"/>
    <property type="project" value="UniProtKB-KW"/>
</dbReference>